<evidence type="ECO:0000256" key="1">
    <source>
        <dbReference type="SAM" id="MobiDB-lite"/>
    </source>
</evidence>
<organism evidence="2 3">
    <name type="scientific">Pseudomonas fluorescens</name>
    <dbReference type="NCBI Taxonomy" id="294"/>
    <lineage>
        <taxon>Bacteria</taxon>
        <taxon>Pseudomonadati</taxon>
        <taxon>Pseudomonadota</taxon>
        <taxon>Gammaproteobacteria</taxon>
        <taxon>Pseudomonadales</taxon>
        <taxon>Pseudomonadaceae</taxon>
        <taxon>Pseudomonas</taxon>
    </lineage>
</organism>
<protein>
    <submittedName>
        <fullName evidence="2">Uncharacterized protein</fullName>
    </submittedName>
</protein>
<dbReference type="AlphaFoldDB" id="A0A2N1EB38"/>
<accession>A0A2N1EB38</accession>
<dbReference type="EMBL" id="NVXX01000009">
    <property type="protein sequence ID" value="PKH24064.1"/>
    <property type="molecule type" value="Genomic_DNA"/>
</dbReference>
<gene>
    <name evidence="2" type="ORF">CIB54_06790</name>
</gene>
<dbReference type="Proteomes" id="UP000233564">
    <property type="component" value="Unassembled WGS sequence"/>
</dbReference>
<proteinExistence type="predicted"/>
<feature type="region of interest" description="Disordered" evidence="1">
    <location>
        <begin position="1"/>
        <end position="21"/>
    </location>
</feature>
<name>A0A2N1EB38_PSEFL</name>
<reference evidence="2 3" key="1">
    <citation type="submission" date="2017-08" db="EMBL/GenBank/DDBJ databases">
        <authorList>
            <person name="de Groot N.N."/>
        </authorList>
    </citation>
    <scope>NUCLEOTIDE SEQUENCE [LARGE SCALE GENOMIC DNA]</scope>
    <source>
        <strain evidence="2 3">PfR 37</strain>
    </source>
</reference>
<comment type="caution">
    <text evidence="2">The sequence shown here is derived from an EMBL/GenBank/DDBJ whole genome shotgun (WGS) entry which is preliminary data.</text>
</comment>
<feature type="compositionally biased region" description="Low complexity" evidence="1">
    <location>
        <begin position="51"/>
        <end position="66"/>
    </location>
</feature>
<feature type="region of interest" description="Disordered" evidence="1">
    <location>
        <begin position="44"/>
        <end position="66"/>
    </location>
</feature>
<evidence type="ECO:0000313" key="2">
    <source>
        <dbReference type="EMBL" id="PKH24064.1"/>
    </source>
</evidence>
<sequence>MLSTQPQACPPVHNSRLSHTAPASAAALAGLSPPGQAYTCPATAPCPMTIRTGSSRRGSTTASHAD</sequence>
<evidence type="ECO:0000313" key="3">
    <source>
        <dbReference type="Proteomes" id="UP000233564"/>
    </source>
</evidence>